<dbReference type="EMBL" id="CP095053">
    <property type="protein sequence ID" value="UOR03901.1"/>
    <property type="molecule type" value="Genomic_DNA"/>
</dbReference>
<feature type="domain" description="RNA polymerase sigma factor 70 region 4 type 2" evidence="6">
    <location>
        <begin position="125"/>
        <end position="176"/>
    </location>
</feature>
<dbReference type="InterPro" id="IPR014284">
    <property type="entry name" value="RNA_pol_sigma-70_dom"/>
</dbReference>
<keyword evidence="2" id="KW-0805">Transcription regulation</keyword>
<dbReference type="Pfam" id="PF08281">
    <property type="entry name" value="Sigma70_r4_2"/>
    <property type="match status" value="1"/>
</dbReference>
<keyword evidence="8" id="KW-1185">Reference proteome</keyword>
<dbReference type="Proteomes" id="UP000829925">
    <property type="component" value="Chromosome"/>
</dbReference>
<organism evidence="7 8">
    <name type="scientific">Hymenobacter aerilatus</name>
    <dbReference type="NCBI Taxonomy" id="2932251"/>
    <lineage>
        <taxon>Bacteria</taxon>
        <taxon>Pseudomonadati</taxon>
        <taxon>Bacteroidota</taxon>
        <taxon>Cytophagia</taxon>
        <taxon>Cytophagales</taxon>
        <taxon>Hymenobacteraceae</taxon>
        <taxon>Hymenobacter</taxon>
    </lineage>
</organism>
<keyword evidence="4" id="KW-0804">Transcription</keyword>
<dbReference type="GO" id="GO:0003677">
    <property type="term" value="F:DNA binding"/>
    <property type="evidence" value="ECO:0007669"/>
    <property type="project" value="InterPro"/>
</dbReference>
<dbReference type="Gene3D" id="1.10.1740.10">
    <property type="match status" value="1"/>
</dbReference>
<protein>
    <submittedName>
        <fullName evidence="7">RNA polymerase sigma-70 factor</fullName>
    </submittedName>
</protein>
<dbReference type="PANTHER" id="PTHR43133">
    <property type="entry name" value="RNA POLYMERASE ECF-TYPE SIGMA FACTO"/>
    <property type="match status" value="1"/>
</dbReference>
<evidence type="ECO:0000256" key="1">
    <source>
        <dbReference type="ARBA" id="ARBA00010641"/>
    </source>
</evidence>
<dbReference type="GO" id="GO:0006352">
    <property type="term" value="P:DNA-templated transcription initiation"/>
    <property type="evidence" value="ECO:0007669"/>
    <property type="project" value="InterPro"/>
</dbReference>
<dbReference type="InterPro" id="IPR039425">
    <property type="entry name" value="RNA_pol_sigma-70-like"/>
</dbReference>
<dbReference type="SUPFAM" id="SSF88659">
    <property type="entry name" value="Sigma3 and sigma4 domains of RNA polymerase sigma factors"/>
    <property type="match status" value="1"/>
</dbReference>
<dbReference type="RefSeq" id="WP_245091111.1">
    <property type="nucleotide sequence ID" value="NZ_CP095053.1"/>
</dbReference>
<feature type="domain" description="RNA polymerase sigma-70 region 2" evidence="5">
    <location>
        <begin position="26"/>
        <end position="91"/>
    </location>
</feature>
<dbReference type="Gene3D" id="1.10.10.10">
    <property type="entry name" value="Winged helix-like DNA-binding domain superfamily/Winged helix DNA-binding domain"/>
    <property type="match status" value="1"/>
</dbReference>
<dbReference type="GO" id="GO:0016987">
    <property type="term" value="F:sigma factor activity"/>
    <property type="evidence" value="ECO:0007669"/>
    <property type="project" value="UniProtKB-KW"/>
</dbReference>
<evidence type="ECO:0000259" key="5">
    <source>
        <dbReference type="Pfam" id="PF04542"/>
    </source>
</evidence>
<dbReference type="InterPro" id="IPR036388">
    <property type="entry name" value="WH-like_DNA-bd_sf"/>
</dbReference>
<dbReference type="NCBIfam" id="TIGR02937">
    <property type="entry name" value="sigma70-ECF"/>
    <property type="match status" value="1"/>
</dbReference>
<accession>A0A8T9SRC1</accession>
<evidence type="ECO:0000256" key="4">
    <source>
        <dbReference type="ARBA" id="ARBA00023163"/>
    </source>
</evidence>
<dbReference type="AlphaFoldDB" id="A0A8T9SRC1"/>
<keyword evidence="3" id="KW-0731">Sigma factor</keyword>
<dbReference type="Pfam" id="PF04542">
    <property type="entry name" value="Sigma70_r2"/>
    <property type="match status" value="1"/>
</dbReference>
<dbReference type="InterPro" id="IPR013324">
    <property type="entry name" value="RNA_pol_sigma_r3/r4-like"/>
</dbReference>
<dbReference type="InterPro" id="IPR007627">
    <property type="entry name" value="RNA_pol_sigma70_r2"/>
</dbReference>
<sequence length="196" mass="22740">MASNQPTDFALWEAIRRDDEQAFVALFDRYWARLFALAFATVKDREACTEIVHDIFLTLWQKRDKLQIDAFLPYLTAATRYQVFRHVRAARAIPLHYSEQCETLATATSRNSADEQFSHHDIEASLLTYLSQLPARCREIFVLSRLQQLSNHEIATRLSISKRTVENQITAALQHLRLTWKDGVWLLLLLLSAHRG</sequence>
<gene>
    <name evidence="7" type="ORF">MUN82_13195</name>
</gene>
<reference evidence="7 8" key="1">
    <citation type="submission" date="2022-04" db="EMBL/GenBank/DDBJ databases">
        <title>Hymenobacter sp. isolated from the air.</title>
        <authorList>
            <person name="Won M."/>
            <person name="Lee C.-M."/>
            <person name="Woen H.-Y."/>
            <person name="Kwon S.-W."/>
        </authorList>
    </citation>
    <scope>NUCLEOTIDE SEQUENCE [LARGE SCALE GENOMIC DNA]</scope>
    <source>
        <strain evidence="8">5413 J-13</strain>
    </source>
</reference>
<dbReference type="InterPro" id="IPR013325">
    <property type="entry name" value="RNA_pol_sigma_r2"/>
</dbReference>
<proteinExistence type="inferred from homology"/>
<dbReference type="NCBIfam" id="TIGR02985">
    <property type="entry name" value="Sig70_bacteroi1"/>
    <property type="match status" value="1"/>
</dbReference>
<name>A0A8T9SRC1_9BACT</name>
<evidence type="ECO:0000259" key="6">
    <source>
        <dbReference type="Pfam" id="PF08281"/>
    </source>
</evidence>
<evidence type="ECO:0000313" key="7">
    <source>
        <dbReference type="EMBL" id="UOR03901.1"/>
    </source>
</evidence>
<evidence type="ECO:0000256" key="3">
    <source>
        <dbReference type="ARBA" id="ARBA00023082"/>
    </source>
</evidence>
<dbReference type="InterPro" id="IPR014327">
    <property type="entry name" value="RNA_pol_sigma70_bacteroid"/>
</dbReference>
<dbReference type="SUPFAM" id="SSF88946">
    <property type="entry name" value="Sigma2 domain of RNA polymerase sigma factors"/>
    <property type="match status" value="1"/>
</dbReference>
<dbReference type="InterPro" id="IPR013249">
    <property type="entry name" value="RNA_pol_sigma70_r4_t2"/>
</dbReference>
<evidence type="ECO:0000256" key="2">
    <source>
        <dbReference type="ARBA" id="ARBA00023015"/>
    </source>
</evidence>
<dbReference type="KEGG" id="haei:MUN82_13195"/>
<comment type="similarity">
    <text evidence="1">Belongs to the sigma-70 factor family. ECF subfamily.</text>
</comment>
<evidence type="ECO:0000313" key="8">
    <source>
        <dbReference type="Proteomes" id="UP000829925"/>
    </source>
</evidence>
<dbReference type="PANTHER" id="PTHR43133:SF46">
    <property type="entry name" value="RNA POLYMERASE SIGMA-70 FACTOR ECF SUBFAMILY"/>
    <property type="match status" value="1"/>
</dbReference>